<dbReference type="Proteomes" id="UP001341840">
    <property type="component" value="Unassembled WGS sequence"/>
</dbReference>
<dbReference type="EMBL" id="JASCZI010280687">
    <property type="protein sequence ID" value="MED6227398.1"/>
    <property type="molecule type" value="Genomic_DNA"/>
</dbReference>
<proteinExistence type="predicted"/>
<keyword evidence="3" id="KW-1185">Reference proteome</keyword>
<name>A0ABU6ZZF7_9FABA</name>
<evidence type="ECO:0000256" key="1">
    <source>
        <dbReference type="SAM" id="MobiDB-lite"/>
    </source>
</evidence>
<organism evidence="2 3">
    <name type="scientific">Stylosanthes scabra</name>
    <dbReference type="NCBI Taxonomy" id="79078"/>
    <lineage>
        <taxon>Eukaryota</taxon>
        <taxon>Viridiplantae</taxon>
        <taxon>Streptophyta</taxon>
        <taxon>Embryophyta</taxon>
        <taxon>Tracheophyta</taxon>
        <taxon>Spermatophyta</taxon>
        <taxon>Magnoliopsida</taxon>
        <taxon>eudicotyledons</taxon>
        <taxon>Gunneridae</taxon>
        <taxon>Pentapetalae</taxon>
        <taxon>rosids</taxon>
        <taxon>fabids</taxon>
        <taxon>Fabales</taxon>
        <taxon>Fabaceae</taxon>
        <taxon>Papilionoideae</taxon>
        <taxon>50 kb inversion clade</taxon>
        <taxon>dalbergioids sensu lato</taxon>
        <taxon>Dalbergieae</taxon>
        <taxon>Pterocarpus clade</taxon>
        <taxon>Stylosanthes</taxon>
    </lineage>
</organism>
<sequence>MVAAAPWLPPHPRPTHDHRHHPDPNLTAGYHHFPSASTIVAAVCPSRCRVCLRVPAVAHSCPGPDLQPLRCIEP</sequence>
<accession>A0ABU6ZZF7</accession>
<evidence type="ECO:0000313" key="2">
    <source>
        <dbReference type="EMBL" id="MED6227398.1"/>
    </source>
</evidence>
<reference evidence="2 3" key="1">
    <citation type="journal article" date="2023" name="Plants (Basel)">
        <title>Bridging the Gap: Combining Genomics and Transcriptomics Approaches to Understand Stylosanthes scabra, an Orphan Legume from the Brazilian Caatinga.</title>
        <authorList>
            <person name="Ferreira-Neto J.R.C."/>
            <person name="da Silva M.D."/>
            <person name="Binneck E."/>
            <person name="de Melo N.F."/>
            <person name="da Silva R.H."/>
            <person name="de Melo A.L.T.M."/>
            <person name="Pandolfi V."/>
            <person name="Bustamante F.O."/>
            <person name="Brasileiro-Vidal A.C."/>
            <person name="Benko-Iseppon A.M."/>
        </authorList>
    </citation>
    <scope>NUCLEOTIDE SEQUENCE [LARGE SCALE GENOMIC DNA]</scope>
    <source>
        <tissue evidence="2">Leaves</tissue>
    </source>
</reference>
<evidence type="ECO:0000313" key="3">
    <source>
        <dbReference type="Proteomes" id="UP001341840"/>
    </source>
</evidence>
<protein>
    <submittedName>
        <fullName evidence="2">Uncharacterized protein</fullName>
    </submittedName>
</protein>
<feature type="region of interest" description="Disordered" evidence="1">
    <location>
        <begin position="1"/>
        <end position="28"/>
    </location>
</feature>
<gene>
    <name evidence="2" type="ORF">PIB30_113147</name>
</gene>
<comment type="caution">
    <text evidence="2">The sequence shown here is derived from an EMBL/GenBank/DDBJ whole genome shotgun (WGS) entry which is preliminary data.</text>
</comment>